<accession>A0ABU0QP46</accession>
<evidence type="ECO:0000313" key="2">
    <source>
        <dbReference type="EMBL" id="MDQ0749148.1"/>
    </source>
</evidence>
<keyword evidence="3" id="KW-1185">Reference proteome</keyword>
<dbReference type="EMBL" id="JAUSYP010000001">
    <property type="protein sequence ID" value="MDQ0749148.1"/>
    <property type="molecule type" value="Genomic_DNA"/>
</dbReference>
<protein>
    <submittedName>
        <fullName evidence="2">Uncharacterized protein</fullName>
    </submittedName>
</protein>
<proteinExistence type="predicted"/>
<dbReference type="Proteomes" id="UP001232755">
    <property type="component" value="Unassembled WGS sequence"/>
</dbReference>
<dbReference type="RefSeq" id="WP_307175769.1">
    <property type="nucleotide sequence ID" value="NZ_JAUSYP010000001.1"/>
</dbReference>
<evidence type="ECO:0000313" key="3">
    <source>
        <dbReference type="Proteomes" id="UP001232755"/>
    </source>
</evidence>
<reference evidence="2 3" key="1">
    <citation type="submission" date="2023-07" db="EMBL/GenBank/DDBJ databases">
        <title>Comparative genomics of wheat-associated soil bacteria to identify genetic determinants of phenazine resistance.</title>
        <authorList>
            <person name="Mouncey N."/>
        </authorList>
    </citation>
    <scope>NUCLEOTIDE SEQUENCE [LARGE SCALE GENOMIC DNA]</scope>
    <source>
        <strain evidence="2 3">B3I12</strain>
    </source>
</reference>
<evidence type="ECO:0000256" key="1">
    <source>
        <dbReference type="SAM" id="MobiDB-lite"/>
    </source>
</evidence>
<feature type="region of interest" description="Disordered" evidence="1">
    <location>
        <begin position="21"/>
        <end position="51"/>
    </location>
</feature>
<sequence length="51" mass="5501">MNLELPCATADQLDEAYRQARRAPAASTFPARDSTASRGVETVAGPLDRPR</sequence>
<organism evidence="2 3">
    <name type="scientific">Streptomyces africanus</name>
    <dbReference type="NCBI Taxonomy" id="231024"/>
    <lineage>
        <taxon>Bacteria</taxon>
        <taxon>Bacillati</taxon>
        <taxon>Actinomycetota</taxon>
        <taxon>Actinomycetes</taxon>
        <taxon>Kitasatosporales</taxon>
        <taxon>Streptomycetaceae</taxon>
        <taxon>Streptomyces</taxon>
    </lineage>
</organism>
<name>A0ABU0QP46_9ACTN</name>
<gene>
    <name evidence="2" type="ORF">QF034_003379</name>
</gene>
<comment type="caution">
    <text evidence="2">The sequence shown here is derived from an EMBL/GenBank/DDBJ whole genome shotgun (WGS) entry which is preliminary data.</text>
</comment>